<evidence type="ECO:0000256" key="4">
    <source>
        <dbReference type="ARBA" id="ARBA00022960"/>
    </source>
</evidence>
<feature type="transmembrane region" description="Helical" evidence="9">
    <location>
        <begin position="479"/>
        <end position="503"/>
    </location>
</feature>
<dbReference type="OrthoDB" id="9786339at2"/>
<name>A0A179B189_9ACTO</name>
<evidence type="ECO:0000256" key="8">
    <source>
        <dbReference type="SAM" id="MobiDB-lite"/>
    </source>
</evidence>
<evidence type="ECO:0000256" key="6">
    <source>
        <dbReference type="ARBA" id="ARBA00022989"/>
    </source>
</evidence>
<dbReference type="STRING" id="1823756.A4H34_09155"/>
<comment type="subcellular location">
    <subcellularLocation>
        <location evidence="1">Cell membrane</location>
        <topology evidence="1">Multi-pass membrane protein</topology>
    </subcellularLocation>
</comment>
<organism evidence="10 11">
    <name type="scientific">Peptidiphaga gingivicola</name>
    <dbReference type="NCBI Taxonomy" id="2741497"/>
    <lineage>
        <taxon>Bacteria</taxon>
        <taxon>Bacillati</taxon>
        <taxon>Actinomycetota</taxon>
        <taxon>Actinomycetes</taxon>
        <taxon>Actinomycetales</taxon>
        <taxon>Actinomycetaceae</taxon>
        <taxon>Peptidiphaga</taxon>
    </lineage>
</organism>
<dbReference type="GO" id="GO:0034204">
    <property type="term" value="P:lipid translocation"/>
    <property type="evidence" value="ECO:0007669"/>
    <property type="project" value="TreeGrafter"/>
</dbReference>
<feature type="transmembrane region" description="Helical" evidence="9">
    <location>
        <begin position="423"/>
        <end position="443"/>
    </location>
</feature>
<dbReference type="AlphaFoldDB" id="A0A179B189"/>
<dbReference type="PANTHER" id="PTHR47019">
    <property type="entry name" value="LIPID II FLIPPASE MURJ"/>
    <property type="match status" value="1"/>
</dbReference>
<accession>A0A179B189</accession>
<feature type="compositionally biased region" description="Basic and acidic residues" evidence="8">
    <location>
        <begin position="13"/>
        <end position="30"/>
    </location>
</feature>
<dbReference type="GO" id="GO:0009252">
    <property type="term" value="P:peptidoglycan biosynthetic process"/>
    <property type="evidence" value="ECO:0007669"/>
    <property type="project" value="UniProtKB-KW"/>
</dbReference>
<feature type="transmembrane region" description="Helical" evidence="9">
    <location>
        <begin position="524"/>
        <end position="546"/>
    </location>
</feature>
<feature type="transmembrane region" description="Helical" evidence="9">
    <location>
        <begin position="455"/>
        <end position="473"/>
    </location>
</feature>
<keyword evidence="4" id="KW-0133">Cell shape</keyword>
<dbReference type="GO" id="GO:0005886">
    <property type="term" value="C:plasma membrane"/>
    <property type="evidence" value="ECO:0007669"/>
    <property type="project" value="UniProtKB-SubCell"/>
</dbReference>
<dbReference type="Pfam" id="PF03023">
    <property type="entry name" value="MurJ"/>
    <property type="match status" value="1"/>
</dbReference>
<feature type="transmembrane region" description="Helical" evidence="9">
    <location>
        <begin position="250"/>
        <end position="273"/>
    </location>
</feature>
<dbReference type="CDD" id="cd13123">
    <property type="entry name" value="MATE_MurJ_like"/>
    <property type="match status" value="1"/>
</dbReference>
<gene>
    <name evidence="10" type="ORF">A4H34_09155</name>
</gene>
<dbReference type="InterPro" id="IPR051050">
    <property type="entry name" value="Lipid_II_flippase_MurJ/MviN"/>
</dbReference>
<feature type="transmembrane region" description="Helical" evidence="9">
    <location>
        <begin position="105"/>
        <end position="124"/>
    </location>
</feature>
<dbReference type="EMBL" id="LVZK01000003">
    <property type="protein sequence ID" value="OAP85487.1"/>
    <property type="molecule type" value="Genomic_DNA"/>
</dbReference>
<feature type="transmembrane region" description="Helical" evidence="9">
    <location>
        <begin position="298"/>
        <end position="319"/>
    </location>
</feature>
<feature type="region of interest" description="Disordered" evidence="8">
    <location>
        <begin position="1"/>
        <end position="52"/>
    </location>
</feature>
<evidence type="ECO:0000256" key="3">
    <source>
        <dbReference type="ARBA" id="ARBA00022692"/>
    </source>
</evidence>
<dbReference type="InterPro" id="IPR004268">
    <property type="entry name" value="MurJ"/>
</dbReference>
<dbReference type="NCBIfam" id="TIGR01695">
    <property type="entry name" value="murJ_mviN"/>
    <property type="match status" value="1"/>
</dbReference>
<keyword evidence="6 9" id="KW-1133">Transmembrane helix</keyword>
<protein>
    <submittedName>
        <fullName evidence="10">Virulence factor MviN</fullName>
    </submittedName>
</protein>
<proteinExistence type="predicted"/>
<evidence type="ECO:0000256" key="7">
    <source>
        <dbReference type="ARBA" id="ARBA00023136"/>
    </source>
</evidence>
<feature type="transmembrane region" description="Helical" evidence="9">
    <location>
        <begin position="385"/>
        <end position="411"/>
    </location>
</feature>
<keyword evidence="5" id="KW-0573">Peptidoglycan synthesis</keyword>
<feature type="transmembrane region" description="Helical" evidence="9">
    <location>
        <begin position="175"/>
        <end position="196"/>
    </location>
</feature>
<reference evidence="10 11" key="1">
    <citation type="submission" date="2016-04" db="EMBL/GenBank/DDBJ databases">
        <title>Peptidophaga gingivicola gen. nov., sp. nov., isolated from human subgingival plaque.</title>
        <authorList>
            <person name="Beall C.J."/>
            <person name="Mokrzan E.M."/>
            <person name="Griffen A.L."/>
            <person name="Leys E.J."/>
        </authorList>
    </citation>
    <scope>NUCLEOTIDE SEQUENCE [LARGE SCALE GENOMIC DNA]</scope>
    <source>
        <strain evidence="10 11">BA112</strain>
    </source>
</reference>
<evidence type="ECO:0000313" key="10">
    <source>
        <dbReference type="EMBL" id="OAP85487.1"/>
    </source>
</evidence>
<feature type="transmembrane region" description="Helical" evidence="9">
    <location>
        <begin position="144"/>
        <end position="163"/>
    </location>
</feature>
<sequence length="602" mass="64403">MGEAEDTAVIPVTREDGKPGGEDVRERGAEPEAPAPSGGRKGPGEAKKQAGSPKSVARSSFVMFLGSLVSRFLGLVRSPILLGAIVGVTTPAADAFAVANKLPNLIYMIIVGGLVNAVLVPSIVRATKESEDGGEAFLNKLLTLSIVSLGSVTFLLTLGAPFVAKVFASTMEGKWFNLTVAFAYWCLPQIFFYGMYTVLGQILNARENFGPYMWAPVLNNVVSIVGFLGVLSVFGGAERGGVEEWDSTRVMLLGGVSTAGIAVQALVLVWPMYRLGIRYRPDFAWRGSGLGEAGKASWWMLLMMVSGMVPTMLLSNVAAGARSRAERMGLGGDVAGNAAYDSAYALYSMPTSLIVVSIATAMFTRLTKAAVDGDMARMRRDASKTLRMVSTLMLLASAGMVALAVPITRILTFTVPPDQAVELAKVLIAMCIGLVGVGAVSVLDRVYYAFEDTRGAFWINLPFLLFGLVGYYLCSFIDPRWTVVGIGLVMSAANILSVFAMIYKLSQRMGGLDEDRLLRVHVKLLWIASATALLGWLIHAVFFGPIFAPVGFIGAILRCAVIGPVLVAFYLGLMKALKMEELSVLMGPLTSIARKFGIGKRR</sequence>
<dbReference type="GO" id="GO:0008360">
    <property type="term" value="P:regulation of cell shape"/>
    <property type="evidence" value="ECO:0007669"/>
    <property type="project" value="UniProtKB-KW"/>
</dbReference>
<comment type="caution">
    <text evidence="10">The sequence shown here is derived from an EMBL/GenBank/DDBJ whole genome shotgun (WGS) entry which is preliminary data.</text>
</comment>
<evidence type="ECO:0000256" key="1">
    <source>
        <dbReference type="ARBA" id="ARBA00004651"/>
    </source>
</evidence>
<feature type="transmembrane region" description="Helical" evidence="9">
    <location>
        <begin position="552"/>
        <end position="573"/>
    </location>
</feature>
<evidence type="ECO:0000256" key="2">
    <source>
        <dbReference type="ARBA" id="ARBA00022475"/>
    </source>
</evidence>
<dbReference type="GO" id="GO:0015648">
    <property type="term" value="F:lipid-linked peptidoglycan transporter activity"/>
    <property type="evidence" value="ECO:0007669"/>
    <property type="project" value="TreeGrafter"/>
</dbReference>
<dbReference type="PRINTS" id="PR01806">
    <property type="entry name" value="VIRFACTRMVIN"/>
</dbReference>
<keyword evidence="11" id="KW-1185">Reference proteome</keyword>
<dbReference type="PANTHER" id="PTHR47019:SF1">
    <property type="entry name" value="LIPID II FLIPPASE MURJ"/>
    <property type="match status" value="1"/>
</dbReference>
<evidence type="ECO:0000256" key="9">
    <source>
        <dbReference type="SAM" id="Phobius"/>
    </source>
</evidence>
<dbReference type="Proteomes" id="UP000078368">
    <property type="component" value="Unassembled WGS sequence"/>
</dbReference>
<evidence type="ECO:0000256" key="5">
    <source>
        <dbReference type="ARBA" id="ARBA00022984"/>
    </source>
</evidence>
<keyword evidence="3 9" id="KW-0812">Transmembrane</keyword>
<keyword evidence="7 9" id="KW-0472">Membrane</keyword>
<keyword evidence="2" id="KW-1003">Cell membrane</keyword>
<evidence type="ECO:0000313" key="11">
    <source>
        <dbReference type="Proteomes" id="UP000078368"/>
    </source>
</evidence>
<feature type="transmembrane region" description="Helical" evidence="9">
    <location>
        <begin position="216"/>
        <end position="238"/>
    </location>
</feature>